<name>A0ABP7P1N9_9ACTN</name>
<feature type="transmembrane region" description="Helical" evidence="8">
    <location>
        <begin position="299"/>
        <end position="321"/>
    </location>
</feature>
<dbReference type="PANTHER" id="PTHR30472">
    <property type="entry name" value="FERRIC ENTEROBACTIN TRANSPORT SYSTEM PERMEASE PROTEIN"/>
    <property type="match status" value="1"/>
</dbReference>
<feature type="transmembrane region" description="Helical" evidence="8">
    <location>
        <begin position="211"/>
        <end position="232"/>
    </location>
</feature>
<proteinExistence type="inferred from homology"/>
<dbReference type="InterPro" id="IPR000522">
    <property type="entry name" value="ABC_transptr_permease_BtuC"/>
</dbReference>
<keyword evidence="7 8" id="KW-0472">Membrane</keyword>
<keyword evidence="4" id="KW-1003">Cell membrane</keyword>
<protein>
    <submittedName>
        <fullName evidence="9">Iron chelate uptake ABC transporter family permease subunit</fullName>
    </submittedName>
</protein>
<evidence type="ECO:0000256" key="6">
    <source>
        <dbReference type="ARBA" id="ARBA00022989"/>
    </source>
</evidence>
<reference evidence="10" key="1">
    <citation type="journal article" date="2019" name="Int. J. Syst. Evol. Microbiol.">
        <title>The Global Catalogue of Microorganisms (GCM) 10K type strain sequencing project: providing services to taxonomists for standard genome sequencing and annotation.</title>
        <authorList>
            <consortium name="The Broad Institute Genomics Platform"/>
            <consortium name="The Broad Institute Genome Sequencing Center for Infectious Disease"/>
            <person name="Wu L."/>
            <person name="Ma J."/>
        </authorList>
    </citation>
    <scope>NUCLEOTIDE SEQUENCE [LARGE SCALE GENOMIC DNA]</scope>
    <source>
        <strain evidence="10">JCM 16923</strain>
    </source>
</reference>
<feature type="transmembrane region" description="Helical" evidence="8">
    <location>
        <begin position="77"/>
        <end position="94"/>
    </location>
</feature>
<evidence type="ECO:0000256" key="7">
    <source>
        <dbReference type="ARBA" id="ARBA00023136"/>
    </source>
</evidence>
<comment type="similarity">
    <text evidence="2">Belongs to the binding-protein-dependent transport system permease family. FecCD subfamily.</text>
</comment>
<evidence type="ECO:0000256" key="4">
    <source>
        <dbReference type="ARBA" id="ARBA00022475"/>
    </source>
</evidence>
<comment type="subcellular location">
    <subcellularLocation>
        <location evidence="1">Cell membrane</location>
        <topology evidence="1">Multi-pass membrane protein</topology>
    </subcellularLocation>
</comment>
<sequence length="352" mass="35122">MAPATQAWTARSGLGYAALVTALVALLVVSIAVGVVIGSVGLSLGEVFAAVGSRLGLLGGVDAANEHIVVNLRMPRVVTAAAVGAGLAVCGNVLQSLTGNVLADPYLLGMSSGASVGAVLALTTGIGAGALAGIGAVSAAAFIGAMGALGLVFAIATTRTGALLPNRLILAGVAVAQGGAAISSALIYFGDRGAADAVLRWTLGSVAGARWPSTIVVTAMVGVTLVVVWAYARSLDAFAFGDRAATSLGVPVTVTRWVLYILVSLCTAVIVAQTGIIGFVGLVIPHLARLLVGPLHQRLLPVTALVGALLLVWTDVLARTVKAGQELPLGLVTAIVGVPVFVWILRRHGAAA</sequence>
<evidence type="ECO:0000313" key="10">
    <source>
        <dbReference type="Proteomes" id="UP001418444"/>
    </source>
</evidence>
<dbReference type="CDD" id="cd06550">
    <property type="entry name" value="TM_ABC_iron-siderophores_like"/>
    <property type="match status" value="1"/>
</dbReference>
<dbReference type="Gene3D" id="1.10.3470.10">
    <property type="entry name" value="ABC transporter involved in vitamin B12 uptake, BtuC"/>
    <property type="match status" value="1"/>
</dbReference>
<keyword evidence="10" id="KW-1185">Reference proteome</keyword>
<comment type="caution">
    <text evidence="9">The sequence shown here is derived from an EMBL/GenBank/DDBJ whole genome shotgun (WGS) entry which is preliminary data.</text>
</comment>
<evidence type="ECO:0000256" key="2">
    <source>
        <dbReference type="ARBA" id="ARBA00007935"/>
    </source>
</evidence>
<evidence type="ECO:0000256" key="3">
    <source>
        <dbReference type="ARBA" id="ARBA00022448"/>
    </source>
</evidence>
<dbReference type="Proteomes" id="UP001418444">
    <property type="component" value="Unassembled WGS sequence"/>
</dbReference>
<evidence type="ECO:0000313" key="9">
    <source>
        <dbReference type="EMBL" id="GAA3958240.1"/>
    </source>
</evidence>
<dbReference type="SUPFAM" id="SSF81345">
    <property type="entry name" value="ABC transporter involved in vitamin B12 uptake, BtuC"/>
    <property type="match status" value="1"/>
</dbReference>
<dbReference type="EMBL" id="BAAAZW010000004">
    <property type="protein sequence ID" value="GAA3958240.1"/>
    <property type="molecule type" value="Genomic_DNA"/>
</dbReference>
<feature type="transmembrane region" description="Helical" evidence="8">
    <location>
        <begin position="106"/>
        <end position="123"/>
    </location>
</feature>
<feature type="transmembrane region" description="Helical" evidence="8">
    <location>
        <begin position="16"/>
        <end position="41"/>
    </location>
</feature>
<keyword evidence="3" id="KW-0813">Transport</keyword>
<evidence type="ECO:0000256" key="8">
    <source>
        <dbReference type="SAM" id="Phobius"/>
    </source>
</evidence>
<feature type="transmembrane region" description="Helical" evidence="8">
    <location>
        <begin position="327"/>
        <end position="345"/>
    </location>
</feature>
<keyword evidence="5 8" id="KW-0812">Transmembrane</keyword>
<evidence type="ECO:0000256" key="5">
    <source>
        <dbReference type="ARBA" id="ARBA00022692"/>
    </source>
</evidence>
<dbReference type="InterPro" id="IPR037294">
    <property type="entry name" value="ABC_BtuC-like"/>
</dbReference>
<feature type="transmembrane region" description="Helical" evidence="8">
    <location>
        <begin position="130"/>
        <end position="156"/>
    </location>
</feature>
<accession>A0ABP7P1N9</accession>
<dbReference type="Pfam" id="PF01032">
    <property type="entry name" value="FecCD"/>
    <property type="match status" value="1"/>
</dbReference>
<gene>
    <name evidence="9" type="ORF">GCM10022231_17130</name>
</gene>
<feature type="transmembrane region" description="Helical" evidence="8">
    <location>
        <begin position="257"/>
        <end position="287"/>
    </location>
</feature>
<evidence type="ECO:0000256" key="1">
    <source>
        <dbReference type="ARBA" id="ARBA00004651"/>
    </source>
</evidence>
<feature type="transmembrane region" description="Helical" evidence="8">
    <location>
        <begin position="168"/>
        <end position="190"/>
    </location>
</feature>
<keyword evidence="6 8" id="KW-1133">Transmembrane helix</keyword>
<dbReference type="PANTHER" id="PTHR30472:SF67">
    <property type="entry name" value="PERMEASE OF ABC TRANSPORTER-RELATED"/>
    <property type="match status" value="1"/>
</dbReference>
<organism evidence="9 10">
    <name type="scientific">Gordonia caeni</name>
    <dbReference type="NCBI Taxonomy" id="1007097"/>
    <lineage>
        <taxon>Bacteria</taxon>
        <taxon>Bacillati</taxon>
        <taxon>Actinomycetota</taxon>
        <taxon>Actinomycetes</taxon>
        <taxon>Mycobacteriales</taxon>
        <taxon>Gordoniaceae</taxon>
        <taxon>Gordonia</taxon>
    </lineage>
</organism>